<dbReference type="EMBL" id="CAJVQC010112506">
    <property type="protein sequence ID" value="CAG8835671.1"/>
    <property type="molecule type" value="Genomic_DNA"/>
</dbReference>
<accession>A0ACA9SCQ6</accession>
<sequence>NIDIQRQMVTLLEQINDEKYDKTPSDIKEAINESIKKTLNGVMSTKEIMDYSKTLLNNLQLNHNEDLKQMLGTAVEHNLLSEGEFNCIDTLIKLSP</sequence>
<feature type="non-terminal residue" evidence="1">
    <location>
        <position position="1"/>
    </location>
</feature>
<dbReference type="Proteomes" id="UP000789920">
    <property type="component" value="Unassembled WGS sequence"/>
</dbReference>
<protein>
    <submittedName>
        <fullName evidence="1">298_t:CDS:1</fullName>
    </submittedName>
</protein>
<comment type="caution">
    <text evidence="1">The sequence shown here is derived from an EMBL/GenBank/DDBJ whole genome shotgun (WGS) entry which is preliminary data.</text>
</comment>
<reference evidence="1" key="1">
    <citation type="submission" date="2021-06" db="EMBL/GenBank/DDBJ databases">
        <authorList>
            <person name="Kallberg Y."/>
            <person name="Tangrot J."/>
            <person name="Rosling A."/>
        </authorList>
    </citation>
    <scope>NUCLEOTIDE SEQUENCE</scope>
    <source>
        <strain evidence="1">MA461A</strain>
    </source>
</reference>
<name>A0ACA9SCQ6_9GLOM</name>
<gene>
    <name evidence="1" type="ORF">RPERSI_LOCUS29634</name>
</gene>
<organism evidence="1 2">
    <name type="scientific">Racocetra persica</name>
    <dbReference type="NCBI Taxonomy" id="160502"/>
    <lineage>
        <taxon>Eukaryota</taxon>
        <taxon>Fungi</taxon>
        <taxon>Fungi incertae sedis</taxon>
        <taxon>Mucoromycota</taxon>
        <taxon>Glomeromycotina</taxon>
        <taxon>Glomeromycetes</taxon>
        <taxon>Diversisporales</taxon>
        <taxon>Gigasporaceae</taxon>
        <taxon>Racocetra</taxon>
    </lineage>
</organism>
<evidence type="ECO:0000313" key="1">
    <source>
        <dbReference type="EMBL" id="CAG8835671.1"/>
    </source>
</evidence>
<evidence type="ECO:0000313" key="2">
    <source>
        <dbReference type="Proteomes" id="UP000789920"/>
    </source>
</evidence>
<keyword evidence="2" id="KW-1185">Reference proteome</keyword>
<proteinExistence type="predicted"/>